<evidence type="ECO:0000256" key="2">
    <source>
        <dbReference type="ARBA" id="ARBA00048267"/>
    </source>
</evidence>
<proteinExistence type="inferred from homology"/>
<feature type="domain" description="Response regulatory" evidence="6">
    <location>
        <begin position="8"/>
        <end position="125"/>
    </location>
</feature>
<dbReference type="CDD" id="cd17541">
    <property type="entry name" value="REC_CheB-like"/>
    <property type="match status" value="1"/>
</dbReference>
<dbReference type="Pfam" id="PF00072">
    <property type="entry name" value="Response_reg"/>
    <property type="match status" value="1"/>
</dbReference>
<dbReference type="Gene3D" id="3.40.50.2300">
    <property type="match status" value="1"/>
</dbReference>
<feature type="modified residue" description="4-aspartylphosphate" evidence="3 5">
    <location>
        <position position="59"/>
    </location>
</feature>
<evidence type="ECO:0000259" key="7">
    <source>
        <dbReference type="PROSITE" id="PS50122"/>
    </source>
</evidence>
<dbReference type="InterPro" id="IPR035909">
    <property type="entry name" value="CheB_C"/>
</dbReference>
<feature type="domain" description="CheB-type methylesterase" evidence="7">
    <location>
        <begin position="193"/>
        <end position="386"/>
    </location>
</feature>
<dbReference type="RefSeq" id="WP_122970376.1">
    <property type="nucleotide sequence ID" value="NZ_RHLQ01000001.1"/>
</dbReference>
<dbReference type="PANTHER" id="PTHR42872">
    <property type="entry name" value="PROTEIN-GLUTAMATE METHYLESTERASE/PROTEIN-GLUTAMINE GLUTAMINASE"/>
    <property type="match status" value="1"/>
</dbReference>
<dbReference type="PIRSF" id="PIRSF000876">
    <property type="entry name" value="RR_chemtxs_CheB"/>
    <property type="match status" value="1"/>
</dbReference>
<dbReference type="Pfam" id="PF01339">
    <property type="entry name" value="CheB_methylest"/>
    <property type="match status" value="1"/>
</dbReference>
<dbReference type="InterPro" id="IPR000673">
    <property type="entry name" value="Sig_transdc_resp-reg_Me-estase"/>
</dbReference>
<comment type="similarity">
    <text evidence="3">Belongs to the CheB family.</text>
</comment>
<keyword evidence="3 4" id="KW-0145">Chemotaxis</keyword>
<comment type="PTM">
    <text evidence="3">Phosphorylated by CheA. Phosphorylation of the N-terminal regulatory domain activates the methylesterase activity.</text>
</comment>
<feature type="active site" evidence="3 4">
    <location>
        <position position="329"/>
    </location>
</feature>
<dbReference type="Proteomes" id="UP000279909">
    <property type="component" value="Unassembled WGS sequence"/>
</dbReference>
<evidence type="ECO:0000256" key="3">
    <source>
        <dbReference type="HAMAP-Rule" id="MF_00099"/>
    </source>
</evidence>
<reference evidence="8 9" key="1">
    <citation type="journal article" date="2014" name="Int. J. Syst. Evol. Microbiol.">
        <title>Lysinibacillus halotolerans sp. nov., isolated from saline-alkaline soil.</title>
        <authorList>
            <person name="Kong D."/>
            <person name="Wang Y."/>
            <person name="Zhao B."/>
            <person name="Li Y."/>
            <person name="Song J."/>
            <person name="Zhai Y."/>
            <person name="Zhang C."/>
            <person name="Wang H."/>
            <person name="Chen X."/>
            <person name="Zhao B."/>
            <person name="Ruan Z."/>
        </authorList>
    </citation>
    <scope>NUCLEOTIDE SEQUENCE [LARGE SCALE GENOMIC DNA]</scope>
    <source>
        <strain evidence="8 9">MCCC 1A12703</strain>
    </source>
</reference>
<dbReference type="PROSITE" id="PS50122">
    <property type="entry name" value="CHEB"/>
    <property type="match status" value="1"/>
</dbReference>
<comment type="caution">
    <text evidence="8">The sequence shown here is derived from an EMBL/GenBank/DDBJ whole genome shotgun (WGS) entry which is preliminary data.</text>
</comment>
<comment type="catalytic activity">
    <reaction evidence="3">
        <text>L-glutaminyl-[protein] + H2O = L-glutamyl-[protein] + NH4(+)</text>
        <dbReference type="Rhea" id="RHEA:16441"/>
        <dbReference type="Rhea" id="RHEA-COMP:10207"/>
        <dbReference type="Rhea" id="RHEA-COMP:10208"/>
        <dbReference type="ChEBI" id="CHEBI:15377"/>
        <dbReference type="ChEBI" id="CHEBI:28938"/>
        <dbReference type="ChEBI" id="CHEBI:29973"/>
        <dbReference type="ChEBI" id="CHEBI:30011"/>
        <dbReference type="EC" id="3.5.1.44"/>
    </reaction>
</comment>
<feature type="active site" evidence="3 4">
    <location>
        <position position="232"/>
    </location>
</feature>
<dbReference type="SUPFAM" id="SSF52172">
    <property type="entry name" value="CheY-like"/>
    <property type="match status" value="1"/>
</dbReference>
<dbReference type="GO" id="GO:0050568">
    <property type="term" value="F:protein-glutamine glutaminase activity"/>
    <property type="evidence" value="ECO:0007669"/>
    <property type="project" value="UniProtKB-UniRule"/>
</dbReference>
<dbReference type="PROSITE" id="PS50110">
    <property type="entry name" value="RESPONSE_REGULATORY"/>
    <property type="match status" value="1"/>
</dbReference>
<dbReference type="GO" id="GO:0005737">
    <property type="term" value="C:cytoplasm"/>
    <property type="evidence" value="ECO:0007669"/>
    <property type="project" value="UniProtKB-SubCell"/>
</dbReference>
<comment type="domain">
    <text evidence="3">Contains a C-terminal catalytic domain, and an N-terminal region which modulates catalytic activity.</text>
</comment>
<dbReference type="PANTHER" id="PTHR42872:SF3">
    <property type="entry name" value="PROTEIN-GLUTAMATE METHYLESTERASE_PROTEIN-GLUTAMINE GLUTAMINASE 1"/>
    <property type="match status" value="1"/>
</dbReference>
<dbReference type="GO" id="GO:0008984">
    <property type="term" value="F:protein-glutamate methylesterase activity"/>
    <property type="evidence" value="ECO:0007669"/>
    <property type="project" value="UniProtKB-UniRule"/>
</dbReference>
<dbReference type="HAMAP" id="MF_00099">
    <property type="entry name" value="CheB_chemtxs"/>
    <property type="match status" value="1"/>
</dbReference>
<evidence type="ECO:0000256" key="1">
    <source>
        <dbReference type="ARBA" id="ARBA00022801"/>
    </source>
</evidence>
<dbReference type="InterPro" id="IPR001789">
    <property type="entry name" value="Sig_transdc_resp-reg_receiver"/>
</dbReference>
<dbReference type="EC" id="3.5.1.44" evidence="3"/>
<dbReference type="AlphaFoldDB" id="A0A3M8HH93"/>
<dbReference type="CDD" id="cd16432">
    <property type="entry name" value="CheB_Rec"/>
    <property type="match status" value="1"/>
</dbReference>
<evidence type="ECO:0000313" key="8">
    <source>
        <dbReference type="EMBL" id="RND01729.1"/>
    </source>
</evidence>
<dbReference type="Gene3D" id="3.40.50.180">
    <property type="entry name" value="Methylesterase CheB, C-terminal domain"/>
    <property type="match status" value="1"/>
</dbReference>
<dbReference type="SUPFAM" id="SSF52738">
    <property type="entry name" value="Methylesterase CheB, C-terminal domain"/>
    <property type="match status" value="1"/>
</dbReference>
<keyword evidence="3" id="KW-0963">Cytoplasm</keyword>
<accession>A0A3M8HH93</accession>
<dbReference type="EMBL" id="RHLQ01000001">
    <property type="protein sequence ID" value="RND01729.1"/>
    <property type="molecule type" value="Genomic_DNA"/>
</dbReference>
<comment type="function">
    <text evidence="3">Involved in chemotaxis. Part of a chemotaxis signal transduction system that modulates chemotaxis in response to various stimuli. Catalyzes the demethylation of specific methylglutamate residues introduced into the chemoreceptors (methyl-accepting chemotaxis proteins or MCP) by CheR. Also mediates the irreversible deamidation of specific glutamine residues to glutamic acid.</text>
</comment>
<evidence type="ECO:0000259" key="6">
    <source>
        <dbReference type="PROSITE" id="PS50110"/>
    </source>
</evidence>
<dbReference type="GO" id="GO:0006935">
    <property type="term" value="P:chemotaxis"/>
    <property type="evidence" value="ECO:0007669"/>
    <property type="project" value="UniProtKB-UniRule"/>
</dbReference>
<evidence type="ECO:0000256" key="4">
    <source>
        <dbReference type="PROSITE-ProRule" id="PRU00050"/>
    </source>
</evidence>
<evidence type="ECO:0000256" key="5">
    <source>
        <dbReference type="PROSITE-ProRule" id="PRU00169"/>
    </source>
</evidence>
<protein>
    <recommendedName>
        <fullName evidence="3">Protein-glutamate methylesterase/protein-glutamine glutaminase</fullName>
        <ecNumber evidence="3">3.1.1.61</ecNumber>
        <ecNumber evidence="3">3.5.1.44</ecNumber>
    </recommendedName>
</protein>
<dbReference type="InterPro" id="IPR008248">
    <property type="entry name" value="CheB-like"/>
</dbReference>
<keyword evidence="1 3" id="KW-0378">Hydrolase</keyword>
<dbReference type="InterPro" id="IPR011006">
    <property type="entry name" value="CheY-like_superfamily"/>
</dbReference>
<organism evidence="8 9">
    <name type="scientific">Lysinibacillus halotolerans</name>
    <dbReference type="NCBI Taxonomy" id="1368476"/>
    <lineage>
        <taxon>Bacteria</taxon>
        <taxon>Bacillati</taxon>
        <taxon>Bacillota</taxon>
        <taxon>Bacilli</taxon>
        <taxon>Bacillales</taxon>
        <taxon>Bacillaceae</taxon>
        <taxon>Lysinibacillus</taxon>
    </lineage>
</organism>
<dbReference type="OrthoDB" id="9793421at2"/>
<name>A0A3M8HH93_9BACI</name>
<keyword evidence="9" id="KW-1185">Reference proteome</keyword>
<keyword evidence="3 5" id="KW-0597">Phosphoprotein</keyword>
<evidence type="ECO:0000313" key="9">
    <source>
        <dbReference type="Proteomes" id="UP000279909"/>
    </source>
</evidence>
<dbReference type="SMART" id="SM00448">
    <property type="entry name" value="REC"/>
    <property type="match status" value="1"/>
</dbReference>
<dbReference type="NCBIfam" id="NF001965">
    <property type="entry name" value="PRK00742.1"/>
    <property type="match status" value="1"/>
</dbReference>
<comment type="subcellular location">
    <subcellularLocation>
        <location evidence="3">Cytoplasm</location>
    </subcellularLocation>
</comment>
<comment type="catalytic activity">
    <reaction evidence="2 3">
        <text>[protein]-L-glutamate 5-O-methyl ester + H2O = L-glutamyl-[protein] + methanol + H(+)</text>
        <dbReference type="Rhea" id="RHEA:23236"/>
        <dbReference type="Rhea" id="RHEA-COMP:10208"/>
        <dbReference type="Rhea" id="RHEA-COMP:10311"/>
        <dbReference type="ChEBI" id="CHEBI:15377"/>
        <dbReference type="ChEBI" id="CHEBI:15378"/>
        <dbReference type="ChEBI" id="CHEBI:17790"/>
        <dbReference type="ChEBI" id="CHEBI:29973"/>
        <dbReference type="ChEBI" id="CHEBI:82795"/>
        <dbReference type="EC" id="3.1.1.61"/>
    </reaction>
</comment>
<dbReference type="GO" id="GO:0000156">
    <property type="term" value="F:phosphorelay response regulator activity"/>
    <property type="evidence" value="ECO:0007669"/>
    <property type="project" value="InterPro"/>
</dbReference>
<sequence>MEFSPKSKLLIVDDSAFMRKLISDFFADNSKIEVIGTARNGKDAIQKIQSLKPNVVTMDVEMPEMNGLDALKEIMKQCPVPVIMLSSTTKSGAETTLKAMENGAVDFVAKPSGTISLDLHKVKEELVHKVEQAVHVSVAKLKKPIGQPNTSVGNATTSLLKRDMIFRQSTITLPKISERFSDVDRLYHQKQPLNSSKKILLIGTSTGGPRALQEVITKIPKTIKAPILIVQHMPAGFTKSLADRLNQLSQINVKEAEHGEQLQEGVAYIAPGGYHLKLKKVGSIFEIVLDNDEPPRSGHRPAVDVMFESVSKIKDFDKVAVVMTGMGSDGSKGLVDLKQNGNVIAIAESANTCIVYGMPKAAIETKLVDEVVDVDDIAQAIMKYMP</sequence>
<gene>
    <name evidence="3" type="primary">cheB</name>
    <name evidence="8" type="ORF">EC501_00735</name>
</gene>
<dbReference type="EC" id="3.1.1.61" evidence="3"/>
<feature type="active site" evidence="3 4">
    <location>
        <position position="205"/>
    </location>
</feature>